<keyword evidence="5" id="KW-0676">Redox-active center</keyword>
<dbReference type="AlphaFoldDB" id="A0A8J3DT73"/>
<evidence type="ECO:0000259" key="6">
    <source>
        <dbReference type="PROSITE" id="PS51352"/>
    </source>
</evidence>
<dbReference type="EMBL" id="BMZO01000007">
    <property type="protein sequence ID" value="GHC74238.1"/>
    <property type="molecule type" value="Genomic_DNA"/>
</dbReference>
<evidence type="ECO:0000256" key="2">
    <source>
        <dbReference type="ARBA" id="ARBA00007758"/>
    </source>
</evidence>
<protein>
    <submittedName>
        <fullName evidence="7">Thiol:disulfide interchange protein</fullName>
    </submittedName>
</protein>
<dbReference type="GO" id="GO:0017004">
    <property type="term" value="P:cytochrome complex assembly"/>
    <property type="evidence" value="ECO:0007669"/>
    <property type="project" value="UniProtKB-KW"/>
</dbReference>
<evidence type="ECO:0000256" key="4">
    <source>
        <dbReference type="ARBA" id="ARBA00023157"/>
    </source>
</evidence>
<dbReference type="InterPro" id="IPR050553">
    <property type="entry name" value="Thioredoxin_ResA/DsbE_sf"/>
</dbReference>
<proteinExistence type="inferred from homology"/>
<gene>
    <name evidence="7" type="ORF">GCM10010136_23230</name>
</gene>
<dbReference type="RefSeq" id="WP_189490276.1">
    <property type="nucleotide sequence ID" value="NZ_BMZO01000007.1"/>
</dbReference>
<dbReference type="InterPro" id="IPR004799">
    <property type="entry name" value="Periplasmic_diS_OxRdtase_DsbE"/>
</dbReference>
<evidence type="ECO:0000313" key="8">
    <source>
        <dbReference type="Proteomes" id="UP000641137"/>
    </source>
</evidence>
<accession>A0A8J3DT73</accession>
<dbReference type="Gene3D" id="3.40.30.10">
    <property type="entry name" value="Glutaredoxin"/>
    <property type="match status" value="1"/>
</dbReference>
<evidence type="ECO:0000313" key="7">
    <source>
        <dbReference type="EMBL" id="GHC74238.1"/>
    </source>
</evidence>
<comment type="caution">
    <text evidence="7">The sequence shown here is derived from an EMBL/GenBank/DDBJ whole genome shotgun (WGS) entry which is preliminary data.</text>
</comment>
<dbReference type="GO" id="GO:0030288">
    <property type="term" value="C:outer membrane-bounded periplasmic space"/>
    <property type="evidence" value="ECO:0007669"/>
    <property type="project" value="InterPro"/>
</dbReference>
<evidence type="ECO:0000256" key="3">
    <source>
        <dbReference type="ARBA" id="ARBA00022748"/>
    </source>
</evidence>
<dbReference type="PANTHER" id="PTHR42852">
    <property type="entry name" value="THIOL:DISULFIDE INTERCHANGE PROTEIN DSBE"/>
    <property type="match status" value="1"/>
</dbReference>
<dbReference type="GO" id="GO:0015036">
    <property type="term" value="F:disulfide oxidoreductase activity"/>
    <property type="evidence" value="ECO:0007669"/>
    <property type="project" value="InterPro"/>
</dbReference>
<dbReference type="InterPro" id="IPR017937">
    <property type="entry name" value="Thioredoxin_CS"/>
</dbReference>
<dbReference type="PROSITE" id="PS00194">
    <property type="entry name" value="THIOREDOXIN_1"/>
    <property type="match status" value="1"/>
</dbReference>
<dbReference type="PANTHER" id="PTHR42852:SF6">
    <property type="entry name" value="THIOL:DISULFIDE INTERCHANGE PROTEIN DSBE"/>
    <property type="match status" value="1"/>
</dbReference>
<comment type="subcellular location">
    <subcellularLocation>
        <location evidence="1">Cell envelope</location>
    </subcellularLocation>
</comment>
<name>A0A8J3DT73_9HYPH</name>
<dbReference type="InterPro" id="IPR036249">
    <property type="entry name" value="Thioredoxin-like_sf"/>
</dbReference>
<dbReference type="PROSITE" id="PS51352">
    <property type="entry name" value="THIOREDOXIN_2"/>
    <property type="match status" value="1"/>
</dbReference>
<keyword evidence="3" id="KW-0201">Cytochrome c-type biogenesis</keyword>
<reference evidence="7" key="2">
    <citation type="submission" date="2020-09" db="EMBL/GenBank/DDBJ databases">
        <authorList>
            <person name="Sun Q."/>
            <person name="Kim S."/>
        </authorList>
    </citation>
    <scope>NUCLEOTIDE SEQUENCE</scope>
    <source>
        <strain evidence="7">KCTC 42097</strain>
    </source>
</reference>
<feature type="domain" description="Thioredoxin" evidence="6">
    <location>
        <begin position="38"/>
        <end position="177"/>
    </location>
</feature>
<sequence length="183" mass="19999">MRKRNLLIFLPLTLFFGLCSVFLLQLTSGRDAAVIPSALVGSEAPRLELPALEGSAVPSFSAPLFQDKVTLVNVWASWCAPCRDEHPLLIELAKDPRFSLVGINYKDVPANAWQFLSSLGNPYSAIGVDANGRSSIEWGVYGVPETFLVDGQGTVVYRHVGPITRESLKNDLMPQIEKLLVSS</sequence>
<evidence type="ECO:0000256" key="5">
    <source>
        <dbReference type="ARBA" id="ARBA00023284"/>
    </source>
</evidence>
<dbReference type="Pfam" id="PF08534">
    <property type="entry name" value="Redoxin"/>
    <property type="match status" value="1"/>
</dbReference>
<dbReference type="Proteomes" id="UP000641137">
    <property type="component" value="Unassembled WGS sequence"/>
</dbReference>
<comment type="similarity">
    <text evidence="2">Belongs to the thioredoxin family. DsbE subfamily.</text>
</comment>
<dbReference type="CDD" id="cd03010">
    <property type="entry name" value="TlpA_like_DsbE"/>
    <property type="match status" value="1"/>
</dbReference>
<reference evidence="7" key="1">
    <citation type="journal article" date="2014" name="Int. J. Syst. Evol. Microbiol.">
        <title>Complete genome sequence of Corynebacterium casei LMG S-19264T (=DSM 44701T), isolated from a smear-ripened cheese.</title>
        <authorList>
            <consortium name="US DOE Joint Genome Institute (JGI-PGF)"/>
            <person name="Walter F."/>
            <person name="Albersmeier A."/>
            <person name="Kalinowski J."/>
            <person name="Ruckert C."/>
        </authorList>
    </citation>
    <scope>NUCLEOTIDE SEQUENCE</scope>
    <source>
        <strain evidence="7">KCTC 42097</strain>
    </source>
</reference>
<dbReference type="InterPro" id="IPR013740">
    <property type="entry name" value="Redoxin"/>
</dbReference>
<keyword evidence="8" id="KW-1185">Reference proteome</keyword>
<dbReference type="NCBIfam" id="TIGR00385">
    <property type="entry name" value="dsbE"/>
    <property type="match status" value="1"/>
</dbReference>
<keyword evidence="4" id="KW-1015">Disulfide bond</keyword>
<dbReference type="InterPro" id="IPR013766">
    <property type="entry name" value="Thioredoxin_domain"/>
</dbReference>
<evidence type="ECO:0000256" key="1">
    <source>
        <dbReference type="ARBA" id="ARBA00004196"/>
    </source>
</evidence>
<dbReference type="SUPFAM" id="SSF52833">
    <property type="entry name" value="Thioredoxin-like"/>
    <property type="match status" value="1"/>
</dbReference>
<organism evidence="7 8">
    <name type="scientific">Limoniibacter endophyticus</name>
    <dbReference type="NCBI Taxonomy" id="1565040"/>
    <lineage>
        <taxon>Bacteria</taxon>
        <taxon>Pseudomonadati</taxon>
        <taxon>Pseudomonadota</taxon>
        <taxon>Alphaproteobacteria</taxon>
        <taxon>Hyphomicrobiales</taxon>
        <taxon>Bartonellaceae</taxon>
        <taxon>Limoniibacter</taxon>
    </lineage>
</organism>